<accession>A0A438JAJ1</accession>
<evidence type="ECO:0008006" key="4">
    <source>
        <dbReference type="Google" id="ProtNLM"/>
    </source>
</evidence>
<name>A0A438JAJ1_VITVI</name>
<dbReference type="AlphaFoldDB" id="A0A438JAJ1"/>
<evidence type="ECO:0000256" key="1">
    <source>
        <dbReference type="SAM" id="MobiDB-lite"/>
    </source>
</evidence>
<reference evidence="2 3" key="1">
    <citation type="journal article" date="2018" name="PLoS Genet.">
        <title>Population sequencing reveals clonal diversity and ancestral inbreeding in the grapevine cultivar Chardonnay.</title>
        <authorList>
            <person name="Roach M.J."/>
            <person name="Johnson D.L."/>
            <person name="Bohlmann J."/>
            <person name="van Vuuren H.J."/>
            <person name="Jones S.J."/>
            <person name="Pretorius I.S."/>
            <person name="Schmidt S.A."/>
            <person name="Borneman A.R."/>
        </authorList>
    </citation>
    <scope>NUCLEOTIDE SEQUENCE [LARGE SCALE GENOMIC DNA]</scope>
    <source>
        <strain evidence="3">cv. Chardonnay</strain>
        <tissue evidence="2">Leaf</tissue>
    </source>
</reference>
<comment type="caution">
    <text evidence="2">The sequence shown here is derived from an EMBL/GenBank/DDBJ whole genome shotgun (WGS) entry which is preliminary data.</text>
</comment>
<dbReference type="Proteomes" id="UP000288805">
    <property type="component" value="Unassembled WGS sequence"/>
</dbReference>
<feature type="region of interest" description="Disordered" evidence="1">
    <location>
        <begin position="111"/>
        <end position="133"/>
    </location>
</feature>
<evidence type="ECO:0000313" key="3">
    <source>
        <dbReference type="Proteomes" id="UP000288805"/>
    </source>
</evidence>
<evidence type="ECO:0000313" key="2">
    <source>
        <dbReference type="EMBL" id="RVX05985.1"/>
    </source>
</evidence>
<gene>
    <name evidence="2" type="ORF">CK203_018663</name>
</gene>
<organism evidence="2 3">
    <name type="scientific">Vitis vinifera</name>
    <name type="common">Grape</name>
    <dbReference type="NCBI Taxonomy" id="29760"/>
    <lineage>
        <taxon>Eukaryota</taxon>
        <taxon>Viridiplantae</taxon>
        <taxon>Streptophyta</taxon>
        <taxon>Embryophyta</taxon>
        <taxon>Tracheophyta</taxon>
        <taxon>Spermatophyta</taxon>
        <taxon>Magnoliopsida</taxon>
        <taxon>eudicotyledons</taxon>
        <taxon>Gunneridae</taxon>
        <taxon>Pentapetalae</taxon>
        <taxon>rosids</taxon>
        <taxon>Vitales</taxon>
        <taxon>Vitaceae</taxon>
        <taxon>Viteae</taxon>
        <taxon>Vitis</taxon>
    </lineage>
</organism>
<proteinExistence type="predicted"/>
<protein>
    <recommendedName>
        <fullName evidence="4">DUF4283 domain-containing protein</fullName>
    </recommendedName>
</protein>
<dbReference type="EMBL" id="QGNW01000053">
    <property type="protein sequence ID" value="RVX05985.1"/>
    <property type="molecule type" value="Genomic_DNA"/>
</dbReference>
<sequence length="187" mass="20681">MVGFASIKPNWLLVMENQDKLSSWRYLGRNRGGLSWKEAEVSLRGLDLGNPAWAGCWREWGLAAGVRVGKGLLKGGRMEVGSSGKGFLGGWALLAEKLRSIGILSRDETREAEIPHKTESKDGAPKGKKEKSYVEVVNTREAPRERRLGEAVWIQLGEEDVGKGREFLDRCLVGCWGETEITDADLP</sequence>